<sequence length="295" mass="32539">MKKGIFIPFLAFFLLVIAGCSSNQAGKTVHGGSISKQSVTKVKKVFYDELSKKDKRNMKFKFTEAEDETADNFADPVYVLSMKVTNKTKKVVKFDKSKFIVYTSPQTKFQSVKSGTLVVKPGQTKKIHQLFEGVAEQSLVGSGSEFIYLNKDNRLAAANFTKGTLGTQSDKDDSDTSDTDDSDTSDTSDTDDTDYDTDESDSDYDSDDTDYDSSDTDTTDTDDDSEYPPLTLEQAKQQLLNGFSDAQSFGGSTIDELTPSRGTRPWSFISEYGEAWVSYDDGGVKGPGDHEEVYP</sequence>
<evidence type="ECO:0000256" key="1">
    <source>
        <dbReference type="SAM" id="MobiDB-lite"/>
    </source>
</evidence>
<evidence type="ECO:0000313" key="3">
    <source>
        <dbReference type="EMBL" id="KRL66375.1"/>
    </source>
</evidence>
<dbReference type="STRING" id="1423815.FC27_GL000646"/>
<dbReference type="Proteomes" id="UP000051647">
    <property type="component" value="Unassembled WGS sequence"/>
</dbReference>
<feature type="region of interest" description="Disordered" evidence="1">
    <location>
        <begin position="164"/>
        <end position="228"/>
    </location>
</feature>
<evidence type="ECO:0000256" key="2">
    <source>
        <dbReference type="SAM" id="SignalP"/>
    </source>
</evidence>
<dbReference type="PROSITE" id="PS51257">
    <property type="entry name" value="PROKAR_LIPOPROTEIN"/>
    <property type="match status" value="1"/>
</dbReference>
<reference evidence="3 4" key="1">
    <citation type="journal article" date="2015" name="Genome Announc.">
        <title>Expanding the biotechnology potential of lactobacilli through comparative genomics of 213 strains and associated genera.</title>
        <authorList>
            <person name="Sun Z."/>
            <person name="Harris H.M."/>
            <person name="McCann A."/>
            <person name="Guo C."/>
            <person name="Argimon S."/>
            <person name="Zhang W."/>
            <person name="Yang X."/>
            <person name="Jeffery I.B."/>
            <person name="Cooney J.C."/>
            <person name="Kagawa T.F."/>
            <person name="Liu W."/>
            <person name="Song Y."/>
            <person name="Salvetti E."/>
            <person name="Wrobel A."/>
            <person name="Rasinkangas P."/>
            <person name="Parkhill J."/>
            <person name="Rea M.C."/>
            <person name="O'Sullivan O."/>
            <person name="Ritari J."/>
            <person name="Douillard F.P."/>
            <person name="Paul Ross R."/>
            <person name="Yang R."/>
            <person name="Briner A.E."/>
            <person name="Felis G.E."/>
            <person name="de Vos W.M."/>
            <person name="Barrangou R."/>
            <person name="Klaenhammer T.R."/>
            <person name="Caufield P.W."/>
            <person name="Cui Y."/>
            <person name="Zhang H."/>
            <person name="O'Toole P.W."/>
        </authorList>
    </citation>
    <scope>NUCLEOTIDE SEQUENCE [LARGE SCALE GENOMIC DNA]</scope>
    <source>
        <strain evidence="3 4">DSM 14857</strain>
    </source>
</reference>
<dbReference type="AlphaFoldDB" id="A0A0R1SB99"/>
<name>A0A0R1SB99_9LACO</name>
<feature type="chain" id="PRO_5006410439" description="DUF4352 domain-containing protein" evidence="2">
    <location>
        <begin position="26"/>
        <end position="295"/>
    </location>
</feature>
<gene>
    <name evidence="3" type="ORF">FC27_GL000646</name>
</gene>
<dbReference type="PATRIC" id="fig|1423815.3.peg.654"/>
<feature type="compositionally biased region" description="Acidic residues" evidence="1">
    <location>
        <begin position="172"/>
        <end position="226"/>
    </location>
</feature>
<keyword evidence="4" id="KW-1185">Reference proteome</keyword>
<protein>
    <recommendedName>
        <fullName evidence="5">DUF4352 domain-containing protein</fullName>
    </recommendedName>
</protein>
<organism evidence="3 4">
    <name type="scientific">Companilactobacillus versmoldensis DSM 14857 = KCTC 3814</name>
    <dbReference type="NCBI Taxonomy" id="1423815"/>
    <lineage>
        <taxon>Bacteria</taxon>
        <taxon>Bacillati</taxon>
        <taxon>Bacillota</taxon>
        <taxon>Bacilli</taxon>
        <taxon>Lactobacillales</taxon>
        <taxon>Lactobacillaceae</taxon>
        <taxon>Companilactobacillus</taxon>
    </lineage>
</organism>
<feature type="signal peptide" evidence="2">
    <location>
        <begin position="1"/>
        <end position="25"/>
    </location>
</feature>
<accession>A0A0R1SB99</accession>
<keyword evidence="2" id="KW-0732">Signal</keyword>
<feature type="compositionally biased region" description="Polar residues" evidence="1">
    <location>
        <begin position="241"/>
        <end position="251"/>
    </location>
</feature>
<dbReference type="OrthoDB" id="2282397at2"/>
<comment type="caution">
    <text evidence="3">The sequence shown here is derived from an EMBL/GenBank/DDBJ whole genome shotgun (WGS) entry which is preliminary data.</text>
</comment>
<evidence type="ECO:0000313" key="4">
    <source>
        <dbReference type="Proteomes" id="UP000051647"/>
    </source>
</evidence>
<dbReference type="eggNOG" id="ENOG502ZIJU">
    <property type="taxonomic scope" value="Bacteria"/>
</dbReference>
<dbReference type="EMBL" id="AZFA01000015">
    <property type="protein sequence ID" value="KRL66375.1"/>
    <property type="molecule type" value="Genomic_DNA"/>
</dbReference>
<feature type="region of interest" description="Disordered" evidence="1">
    <location>
        <begin position="241"/>
        <end position="263"/>
    </location>
</feature>
<dbReference type="RefSeq" id="WP_010625079.1">
    <property type="nucleotide sequence ID" value="NZ_AZFA01000015.1"/>
</dbReference>
<proteinExistence type="predicted"/>
<evidence type="ECO:0008006" key="5">
    <source>
        <dbReference type="Google" id="ProtNLM"/>
    </source>
</evidence>